<evidence type="ECO:0000313" key="2">
    <source>
        <dbReference type="Proteomes" id="UP000298416"/>
    </source>
</evidence>
<dbReference type="EMBL" id="PNBA02000019">
    <property type="protein sequence ID" value="KAG6390311.1"/>
    <property type="molecule type" value="Genomic_DNA"/>
</dbReference>
<evidence type="ECO:0000313" key="1">
    <source>
        <dbReference type="EMBL" id="KAG6390311.1"/>
    </source>
</evidence>
<reference evidence="1" key="1">
    <citation type="submission" date="2018-01" db="EMBL/GenBank/DDBJ databases">
        <authorList>
            <person name="Mao J.F."/>
        </authorList>
    </citation>
    <scope>NUCLEOTIDE SEQUENCE</scope>
    <source>
        <strain evidence="1">Huo1</strain>
        <tissue evidence="1">Leaf</tissue>
    </source>
</reference>
<comment type="caution">
    <text evidence="1">The sequence shown here is derived from an EMBL/GenBank/DDBJ whole genome shotgun (WGS) entry which is preliminary data.</text>
</comment>
<reference evidence="1" key="2">
    <citation type="submission" date="2020-08" db="EMBL/GenBank/DDBJ databases">
        <title>Plant Genome Project.</title>
        <authorList>
            <person name="Zhang R.-G."/>
        </authorList>
    </citation>
    <scope>NUCLEOTIDE SEQUENCE</scope>
    <source>
        <strain evidence="1">Huo1</strain>
        <tissue evidence="1">Leaf</tissue>
    </source>
</reference>
<sequence>MAYVIQSQNQRNPQQQLALHDSSLAGKNLSVCSFAICLQISQTVSSGTEGCFKSLYLKNIDANITEDALKKVINGVIMKDEKGKLKGFGLSTLIHMKGLNSQGVSQWRKGRYALDILTISSLVMYTALDSCFYVQERYVEMLNAPKLLSLMKLSGNGDAKELSTNQSLNFEHNPEVVAAVNGSWCEGHLEVPKTQKLSSPMKLGSNGKGKDCLPTTNITLAVETGPD</sequence>
<keyword evidence="2" id="KW-1185">Reference proteome</keyword>
<protein>
    <submittedName>
        <fullName evidence="1">Uncharacterized protein</fullName>
    </submittedName>
</protein>
<organism evidence="1">
    <name type="scientific">Salvia splendens</name>
    <name type="common">Scarlet sage</name>
    <dbReference type="NCBI Taxonomy" id="180675"/>
    <lineage>
        <taxon>Eukaryota</taxon>
        <taxon>Viridiplantae</taxon>
        <taxon>Streptophyta</taxon>
        <taxon>Embryophyta</taxon>
        <taxon>Tracheophyta</taxon>
        <taxon>Spermatophyta</taxon>
        <taxon>Magnoliopsida</taxon>
        <taxon>eudicotyledons</taxon>
        <taxon>Gunneridae</taxon>
        <taxon>Pentapetalae</taxon>
        <taxon>asterids</taxon>
        <taxon>lamiids</taxon>
        <taxon>Lamiales</taxon>
        <taxon>Lamiaceae</taxon>
        <taxon>Nepetoideae</taxon>
        <taxon>Mentheae</taxon>
        <taxon>Salviinae</taxon>
        <taxon>Salvia</taxon>
        <taxon>Salvia subgen. Calosphace</taxon>
        <taxon>core Calosphace</taxon>
    </lineage>
</organism>
<proteinExistence type="predicted"/>
<dbReference type="AlphaFoldDB" id="A0A8X8Z3B2"/>
<dbReference type="Proteomes" id="UP000298416">
    <property type="component" value="Unassembled WGS sequence"/>
</dbReference>
<name>A0A8X8Z3B2_SALSN</name>
<accession>A0A8X8Z3B2</accession>
<gene>
    <name evidence="1" type="ORF">SASPL_148043</name>
</gene>